<reference evidence="2" key="1">
    <citation type="submission" date="2019-03" db="EMBL/GenBank/DDBJ databases">
        <title>Lake Tanganyika Metagenome-Assembled Genomes (MAGs).</title>
        <authorList>
            <person name="Tran P."/>
        </authorList>
    </citation>
    <scope>NUCLEOTIDE SEQUENCE</scope>
    <source>
        <strain evidence="2">M_DeepCast_50m_m2_156</strain>
    </source>
</reference>
<keyword evidence="1" id="KW-0812">Transmembrane</keyword>
<dbReference type="AlphaFoldDB" id="A0A8T4CA73"/>
<sequence>MRARGQVGLEYLVFTAFLLLMTTLLFAYAYANYSNTIQVVQTQAAIDSLASSIDFVYAKGPGNAVIIDIKLPVGLTEFRVDQNVVRATLTQYGSHTVLFALTKAPINPQYLYFQEGLYSLRVAMEDVNASVTNT</sequence>
<evidence type="ECO:0008006" key="4">
    <source>
        <dbReference type="Google" id="ProtNLM"/>
    </source>
</evidence>
<evidence type="ECO:0000256" key="1">
    <source>
        <dbReference type="SAM" id="Phobius"/>
    </source>
</evidence>
<evidence type="ECO:0000313" key="3">
    <source>
        <dbReference type="Proteomes" id="UP000774699"/>
    </source>
</evidence>
<evidence type="ECO:0000313" key="2">
    <source>
        <dbReference type="EMBL" id="MBM3281858.1"/>
    </source>
</evidence>
<name>A0A8T4CA73_9ARCH</name>
<gene>
    <name evidence="2" type="ORF">FJY86_00770</name>
</gene>
<dbReference type="Proteomes" id="UP000774699">
    <property type="component" value="Unassembled WGS sequence"/>
</dbReference>
<dbReference type="EMBL" id="VGJJ01000003">
    <property type="protein sequence ID" value="MBM3281858.1"/>
    <property type="molecule type" value="Genomic_DNA"/>
</dbReference>
<keyword evidence="1" id="KW-0472">Membrane</keyword>
<comment type="caution">
    <text evidence="2">The sequence shown here is derived from an EMBL/GenBank/DDBJ whole genome shotgun (WGS) entry which is preliminary data.</text>
</comment>
<feature type="transmembrane region" description="Helical" evidence="1">
    <location>
        <begin position="12"/>
        <end position="31"/>
    </location>
</feature>
<protein>
    <recommendedName>
        <fullName evidence="4">Class III signal peptide-containing protein</fullName>
    </recommendedName>
</protein>
<accession>A0A8T4CA73</accession>
<organism evidence="2 3">
    <name type="scientific">Candidatus Iainarchaeum sp</name>
    <dbReference type="NCBI Taxonomy" id="3101447"/>
    <lineage>
        <taxon>Archaea</taxon>
        <taxon>Candidatus Iainarchaeota</taxon>
        <taxon>Candidatus Iainarchaeia</taxon>
        <taxon>Candidatus Iainarchaeales</taxon>
        <taxon>Candidatus Iainarchaeaceae</taxon>
        <taxon>Candidatus Iainarchaeum</taxon>
    </lineage>
</organism>
<keyword evidence="1" id="KW-1133">Transmembrane helix</keyword>
<proteinExistence type="predicted"/>